<proteinExistence type="predicted"/>
<evidence type="ECO:0000313" key="2">
    <source>
        <dbReference type="Proteomes" id="UP001419268"/>
    </source>
</evidence>
<accession>A0AAP0L806</accession>
<evidence type="ECO:0008006" key="3">
    <source>
        <dbReference type="Google" id="ProtNLM"/>
    </source>
</evidence>
<gene>
    <name evidence="1" type="ORF">Scep_001449</name>
</gene>
<reference evidence="1 2" key="1">
    <citation type="submission" date="2024-01" db="EMBL/GenBank/DDBJ databases">
        <title>Genome assemblies of Stephania.</title>
        <authorList>
            <person name="Yang L."/>
        </authorList>
    </citation>
    <scope>NUCLEOTIDE SEQUENCE [LARGE SCALE GENOMIC DNA]</scope>
    <source>
        <strain evidence="1">JXDWG</strain>
        <tissue evidence="1">Leaf</tissue>
    </source>
</reference>
<protein>
    <recommendedName>
        <fullName evidence="3">Retrotransposon gag domain-containing protein</fullName>
    </recommendedName>
</protein>
<dbReference type="AlphaFoldDB" id="A0AAP0L806"/>
<name>A0AAP0L806_9MAGN</name>
<sequence length="56" mass="6599">MTVAEYASKFNELAEFAYDYIPSEAAHWRRFIDGLRRDIRAMVAASRLETYQPAYH</sequence>
<evidence type="ECO:0000313" key="1">
    <source>
        <dbReference type="EMBL" id="KAK9166258.1"/>
    </source>
</evidence>
<keyword evidence="2" id="KW-1185">Reference proteome</keyword>
<comment type="caution">
    <text evidence="1">The sequence shown here is derived from an EMBL/GenBank/DDBJ whole genome shotgun (WGS) entry which is preliminary data.</text>
</comment>
<organism evidence="1 2">
    <name type="scientific">Stephania cephalantha</name>
    <dbReference type="NCBI Taxonomy" id="152367"/>
    <lineage>
        <taxon>Eukaryota</taxon>
        <taxon>Viridiplantae</taxon>
        <taxon>Streptophyta</taxon>
        <taxon>Embryophyta</taxon>
        <taxon>Tracheophyta</taxon>
        <taxon>Spermatophyta</taxon>
        <taxon>Magnoliopsida</taxon>
        <taxon>Ranunculales</taxon>
        <taxon>Menispermaceae</taxon>
        <taxon>Menispermoideae</taxon>
        <taxon>Cissampelideae</taxon>
        <taxon>Stephania</taxon>
    </lineage>
</organism>
<dbReference type="Proteomes" id="UP001419268">
    <property type="component" value="Unassembled WGS sequence"/>
</dbReference>
<dbReference type="EMBL" id="JBBNAG010000001">
    <property type="protein sequence ID" value="KAK9166258.1"/>
    <property type="molecule type" value="Genomic_DNA"/>
</dbReference>